<name>A0ABY6P4S1_9NOCA</name>
<evidence type="ECO:0000313" key="1">
    <source>
        <dbReference type="EMBL" id="UZJ26523.1"/>
    </source>
</evidence>
<accession>A0ABY6P4S1</accession>
<sequence>MVTPSAAGSPGVSFTPVITGLNAPRGVAFDGQGSLYVAESGQYLSDALGFHLSSTGKVTKYRGSTFTPAWSTPFSSVYDTEHGPEVLGPEGISAIGSGCMKHSAGQRNGCQVKMIMSESTTGLAAAGLPDATQAGRLYRLDGATGTATSISDVGDQQYQWTADHKSLQTADFPDSNPYGVLVTKDPATDAIRTFVADAGANTISEIAKDGSNRIIAYIPNDPVSDSTPTCISQGPDGMLYVGTLDLVYNLFVPGGPNRSAVWRVDPNANFSTIPTVWATGLTTVTSCTFDRAGNFWATEMFQPTQGAPGDIVTIPFSSPATLTRIGAEDLPLPGGIAQGPDGSMYVSVNSANTEAGVGAIVKVTS</sequence>
<dbReference type="Gene3D" id="2.120.10.30">
    <property type="entry name" value="TolB, C-terminal domain"/>
    <property type="match status" value="2"/>
</dbReference>
<dbReference type="EMBL" id="CP110615">
    <property type="protein sequence ID" value="UZJ26523.1"/>
    <property type="molecule type" value="Genomic_DNA"/>
</dbReference>
<protein>
    <submittedName>
        <fullName evidence="1">ScyD/ScyE family protein</fullName>
    </submittedName>
</protein>
<dbReference type="Proteomes" id="UP001164965">
    <property type="component" value="Chromosome"/>
</dbReference>
<gene>
    <name evidence="1" type="ORF">RHODO2019_04860</name>
</gene>
<organism evidence="1 2">
    <name type="scientific">Rhodococcus antarcticus</name>
    <dbReference type="NCBI Taxonomy" id="2987751"/>
    <lineage>
        <taxon>Bacteria</taxon>
        <taxon>Bacillati</taxon>
        <taxon>Actinomycetota</taxon>
        <taxon>Actinomycetes</taxon>
        <taxon>Mycobacteriales</taxon>
        <taxon>Nocardiaceae</taxon>
        <taxon>Rhodococcus</taxon>
    </lineage>
</organism>
<keyword evidence="2" id="KW-1185">Reference proteome</keyword>
<dbReference type="NCBIfam" id="NF033206">
    <property type="entry name" value="ScyE_fam"/>
    <property type="match status" value="1"/>
</dbReference>
<dbReference type="SUPFAM" id="SSF101898">
    <property type="entry name" value="NHL repeat"/>
    <property type="match status" value="1"/>
</dbReference>
<proteinExistence type="predicted"/>
<dbReference type="InterPro" id="IPR048031">
    <property type="entry name" value="ScyD/ScyE-like"/>
</dbReference>
<evidence type="ECO:0000313" key="2">
    <source>
        <dbReference type="Proteomes" id="UP001164965"/>
    </source>
</evidence>
<dbReference type="InterPro" id="IPR011042">
    <property type="entry name" value="6-blade_b-propeller_TolB-like"/>
</dbReference>
<reference evidence="1" key="1">
    <citation type="submission" date="2022-10" db="EMBL/GenBank/DDBJ databases">
        <title>Rhodococcus sp.75.</title>
        <authorList>
            <person name="Sun M."/>
        </authorList>
    </citation>
    <scope>NUCLEOTIDE SEQUENCE</scope>
    <source>
        <strain evidence="1">75</strain>
    </source>
</reference>
<dbReference type="RefSeq" id="WP_265384627.1">
    <property type="nucleotide sequence ID" value="NZ_CP110615.1"/>
</dbReference>